<accession>A0A1L3MWA6</accession>
<dbReference type="Proteomes" id="UP000181936">
    <property type="component" value="Chromosome"/>
</dbReference>
<dbReference type="RefSeq" id="WP_072581427.1">
    <property type="nucleotide sequence ID" value="NZ_CP016020.1"/>
</dbReference>
<dbReference type="KEGG" id="bwh:A9C19_19055"/>
<keyword evidence="3" id="KW-1185">Reference proteome</keyword>
<evidence type="ECO:0000313" key="3">
    <source>
        <dbReference type="Proteomes" id="UP000181936"/>
    </source>
</evidence>
<dbReference type="AlphaFoldDB" id="A0A1L3MWA6"/>
<name>A0A1L3MWA6_9BACI</name>
<dbReference type="Pfam" id="PF13148">
    <property type="entry name" value="DUF3987"/>
    <property type="match status" value="1"/>
</dbReference>
<keyword evidence="1" id="KW-0175">Coiled coil</keyword>
<dbReference type="InterPro" id="IPR025048">
    <property type="entry name" value="DUF3987"/>
</dbReference>
<proteinExistence type="predicted"/>
<dbReference type="OrthoDB" id="2781056at2"/>
<evidence type="ECO:0000313" key="2">
    <source>
        <dbReference type="EMBL" id="APH06626.1"/>
    </source>
</evidence>
<protein>
    <recommendedName>
        <fullName evidence="4">DUF3987 domain-containing protein</fullName>
    </recommendedName>
</protein>
<reference evidence="2 3" key="1">
    <citation type="journal article" date="2016" name="Sci. Rep.">
        <title>Complete genome sequence and transcriptomic analysis of a novel marine strain Bacillus weihaiensis reveals the mechanism of brown algae degradation.</title>
        <authorList>
            <person name="Zhu Y."/>
            <person name="Chen P."/>
            <person name="Bao Y."/>
            <person name="Men Y."/>
            <person name="Zeng Y."/>
            <person name="Yang J."/>
            <person name="Sun J."/>
            <person name="Sun Y."/>
        </authorList>
    </citation>
    <scope>NUCLEOTIDE SEQUENCE [LARGE SCALE GENOMIC DNA]</scope>
    <source>
        <strain evidence="2 3">Alg07</strain>
    </source>
</reference>
<gene>
    <name evidence="2" type="ORF">A9C19_19055</name>
</gene>
<evidence type="ECO:0008006" key="4">
    <source>
        <dbReference type="Google" id="ProtNLM"/>
    </source>
</evidence>
<organism evidence="2 3">
    <name type="scientific">Bacillus weihaiensis</name>
    <dbReference type="NCBI Taxonomy" id="1547283"/>
    <lineage>
        <taxon>Bacteria</taxon>
        <taxon>Bacillati</taxon>
        <taxon>Bacillota</taxon>
        <taxon>Bacilli</taxon>
        <taxon>Bacillales</taxon>
        <taxon>Bacillaceae</taxon>
        <taxon>Bacillus</taxon>
    </lineage>
</organism>
<evidence type="ECO:0000256" key="1">
    <source>
        <dbReference type="SAM" id="Coils"/>
    </source>
</evidence>
<dbReference type="EMBL" id="CP016020">
    <property type="protein sequence ID" value="APH06626.1"/>
    <property type="molecule type" value="Genomic_DNA"/>
</dbReference>
<dbReference type="STRING" id="1547283.A9C19_19055"/>
<feature type="coiled-coil region" evidence="1">
    <location>
        <begin position="146"/>
        <end position="180"/>
    </location>
</feature>
<sequence length="523" mass="60955">MNEINKEVVPPTEQPQKENLAKNIISHKSENIPSSYDLFEEKLLKEAQTLTLQETPSFPYTLFPEPIERFIHDTGRALSCPLDFIAMGVLVCTSVAIGNGATLELKKSWRSGVTLYCGIVADPGSAKTPAINKALQPLFNLQEYIFKEYESKKIQYELEKDNYEIELEKWKRHLRKASQKDNLEEKPIEPIIPNVKQIITMDSTMEALHEILLYNKRGIIKLHDELLGFVKGMNQYRAGADRQYWLSIWSNEEIFINRKGKEPIRIPKPFVSIIGGIQPDMIEELIKTEREGSGDDGFIDRFLFCYPDPVPSKWTDEDVSEEVIERYCDVIYKLYNSFNEERPKKVYLSSEAKKAFSIWYDVTEDETNVSDFPEMLKGVWKKLKGLHPRIMLIIHMLKWASNPNQVKIDLIDREIVYYTNYIMEYFKTQAKKVFQYTQSNFEDKNALKLMDYVRRKGEKLEKGFSIRINALNQGKVFGRYTNIKLIEETIELIESQGLGEVQHFRYKNQLVKQFLLYSNALQG</sequence>